<dbReference type="InterPro" id="IPR013249">
    <property type="entry name" value="RNA_pol_sigma70_r4_t2"/>
</dbReference>
<dbReference type="Gene3D" id="1.10.10.10">
    <property type="entry name" value="Winged helix-like DNA-binding domain superfamily/Winged helix DNA-binding domain"/>
    <property type="match status" value="1"/>
</dbReference>
<gene>
    <name evidence="6" type="ORF">EDC18_11149</name>
</gene>
<proteinExistence type="inferred from homology"/>
<reference evidence="6 7" key="1">
    <citation type="submission" date="2019-03" db="EMBL/GenBank/DDBJ databases">
        <title>Genomic Encyclopedia of Type Strains, Phase IV (KMG-IV): sequencing the most valuable type-strain genomes for metagenomic binning, comparative biology and taxonomic classification.</title>
        <authorList>
            <person name="Goeker M."/>
        </authorList>
    </citation>
    <scope>NUCLEOTIDE SEQUENCE [LARGE SCALE GENOMIC DNA]</scope>
    <source>
        <strain evidence="6 7">DSM 24629</strain>
    </source>
</reference>
<dbReference type="PANTHER" id="PTHR43133:SF51">
    <property type="entry name" value="RNA POLYMERASE SIGMA FACTOR"/>
    <property type="match status" value="1"/>
</dbReference>
<dbReference type="InterPro" id="IPR014284">
    <property type="entry name" value="RNA_pol_sigma-70_dom"/>
</dbReference>
<protein>
    <submittedName>
        <fullName evidence="6">RNA polymerase sigma (SigV) subunit</fullName>
    </submittedName>
</protein>
<dbReference type="InterPro" id="IPR036388">
    <property type="entry name" value="WH-like_DNA-bd_sf"/>
</dbReference>
<dbReference type="InterPro" id="IPR039425">
    <property type="entry name" value="RNA_pol_sigma-70-like"/>
</dbReference>
<evidence type="ECO:0000259" key="5">
    <source>
        <dbReference type="Pfam" id="PF08281"/>
    </source>
</evidence>
<keyword evidence="3" id="KW-0731">Sigma factor</keyword>
<dbReference type="OrthoDB" id="9784984at2"/>
<evidence type="ECO:0000256" key="1">
    <source>
        <dbReference type="ARBA" id="ARBA00010641"/>
    </source>
</evidence>
<evidence type="ECO:0000313" key="6">
    <source>
        <dbReference type="EMBL" id="TCT12878.1"/>
    </source>
</evidence>
<evidence type="ECO:0000256" key="2">
    <source>
        <dbReference type="ARBA" id="ARBA00023015"/>
    </source>
</evidence>
<comment type="similarity">
    <text evidence="1">Belongs to the sigma-70 factor family. ECF subfamily.</text>
</comment>
<evidence type="ECO:0000256" key="4">
    <source>
        <dbReference type="ARBA" id="ARBA00023163"/>
    </source>
</evidence>
<dbReference type="AlphaFoldDB" id="A0A4R3MG62"/>
<dbReference type="Proteomes" id="UP000294902">
    <property type="component" value="Unassembled WGS sequence"/>
</dbReference>
<dbReference type="SUPFAM" id="SSF88659">
    <property type="entry name" value="Sigma3 and sigma4 domains of RNA polymerase sigma factors"/>
    <property type="match status" value="1"/>
</dbReference>
<feature type="domain" description="RNA polymerase sigma factor 70 region 4 type 2" evidence="5">
    <location>
        <begin position="112"/>
        <end position="163"/>
    </location>
</feature>
<dbReference type="Gene3D" id="1.10.1740.10">
    <property type="match status" value="1"/>
</dbReference>
<keyword evidence="4" id="KW-0804">Transcription</keyword>
<organism evidence="6 7">
    <name type="scientific">Natranaerovirga pectinivora</name>
    <dbReference type="NCBI Taxonomy" id="682400"/>
    <lineage>
        <taxon>Bacteria</taxon>
        <taxon>Bacillati</taxon>
        <taxon>Bacillota</taxon>
        <taxon>Clostridia</taxon>
        <taxon>Lachnospirales</taxon>
        <taxon>Natranaerovirgaceae</taxon>
        <taxon>Natranaerovirga</taxon>
    </lineage>
</organism>
<evidence type="ECO:0000256" key="3">
    <source>
        <dbReference type="ARBA" id="ARBA00023082"/>
    </source>
</evidence>
<dbReference type="Pfam" id="PF08281">
    <property type="entry name" value="Sigma70_r4_2"/>
    <property type="match status" value="1"/>
</dbReference>
<name>A0A4R3MG62_9FIRM</name>
<dbReference type="RefSeq" id="WP_132253699.1">
    <property type="nucleotide sequence ID" value="NZ_SMAL01000011.1"/>
</dbReference>
<dbReference type="CDD" id="cd06171">
    <property type="entry name" value="Sigma70_r4"/>
    <property type="match status" value="1"/>
</dbReference>
<comment type="caution">
    <text evidence="6">The sequence shown here is derived from an EMBL/GenBank/DDBJ whole genome shotgun (WGS) entry which is preliminary data.</text>
</comment>
<evidence type="ECO:0000313" key="7">
    <source>
        <dbReference type="Proteomes" id="UP000294902"/>
    </source>
</evidence>
<keyword evidence="2" id="KW-0805">Transcription regulation</keyword>
<dbReference type="PANTHER" id="PTHR43133">
    <property type="entry name" value="RNA POLYMERASE ECF-TYPE SIGMA FACTO"/>
    <property type="match status" value="1"/>
</dbReference>
<dbReference type="InterPro" id="IPR013324">
    <property type="entry name" value="RNA_pol_sigma_r3/r4-like"/>
</dbReference>
<dbReference type="GO" id="GO:0003677">
    <property type="term" value="F:DNA binding"/>
    <property type="evidence" value="ECO:0007669"/>
    <property type="project" value="InterPro"/>
</dbReference>
<dbReference type="NCBIfam" id="TIGR02937">
    <property type="entry name" value="sigma70-ECF"/>
    <property type="match status" value="1"/>
</dbReference>
<dbReference type="SUPFAM" id="SSF88946">
    <property type="entry name" value="Sigma2 domain of RNA polymerase sigma factors"/>
    <property type="match status" value="1"/>
</dbReference>
<accession>A0A4R3MG62</accession>
<dbReference type="InterPro" id="IPR013325">
    <property type="entry name" value="RNA_pol_sigma_r2"/>
</dbReference>
<dbReference type="GO" id="GO:0016987">
    <property type="term" value="F:sigma factor activity"/>
    <property type="evidence" value="ECO:0007669"/>
    <property type="project" value="UniProtKB-KW"/>
</dbReference>
<sequence length="172" mass="20281">MDELMIVKARKGNKDAFSQIIFEVKDEAYLLAFCYLHNSDDSMDAVCNGIEKAFIHIKKLKNPKYFKTWFLRIVINECNLILREKRRVVQVADDILFSNAKDTSRELYEKVDLERVLNDLPVSERTLIYMKYYLGYTLEEIAEIVQLPEGTVKSKIYNNLKKMRSKLEVREV</sequence>
<dbReference type="EMBL" id="SMAL01000011">
    <property type="protein sequence ID" value="TCT12878.1"/>
    <property type="molecule type" value="Genomic_DNA"/>
</dbReference>
<dbReference type="GO" id="GO:0006352">
    <property type="term" value="P:DNA-templated transcription initiation"/>
    <property type="evidence" value="ECO:0007669"/>
    <property type="project" value="InterPro"/>
</dbReference>
<keyword evidence="7" id="KW-1185">Reference proteome</keyword>